<reference evidence="4" key="1">
    <citation type="journal article" date="2019" name="Int. J. Syst. Evol. Microbiol.">
        <title>The Global Catalogue of Microorganisms (GCM) 10K type strain sequencing project: providing services to taxonomists for standard genome sequencing and annotation.</title>
        <authorList>
            <consortium name="The Broad Institute Genomics Platform"/>
            <consortium name="The Broad Institute Genome Sequencing Center for Infectious Disease"/>
            <person name="Wu L."/>
            <person name="Ma J."/>
        </authorList>
    </citation>
    <scope>NUCLEOTIDE SEQUENCE [LARGE SCALE GENOMIC DNA]</scope>
    <source>
        <strain evidence="4">CCM 8893</strain>
    </source>
</reference>
<evidence type="ECO:0000256" key="2">
    <source>
        <dbReference type="SAM" id="Phobius"/>
    </source>
</evidence>
<evidence type="ECO:0000256" key="1">
    <source>
        <dbReference type="SAM" id="MobiDB-lite"/>
    </source>
</evidence>
<evidence type="ECO:0000313" key="3">
    <source>
        <dbReference type="EMBL" id="MFC6290232.1"/>
    </source>
</evidence>
<keyword evidence="4" id="KW-1185">Reference proteome</keyword>
<protein>
    <recommendedName>
        <fullName evidence="5">DUF1189 domain-containing protein</fullName>
    </recommendedName>
</protein>
<feature type="transmembrane region" description="Helical" evidence="2">
    <location>
        <begin position="177"/>
        <end position="195"/>
    </location>
</feature>
<keyword evidence="2" id="KW-0472">Membrane</keyword>
<feature type="transmembrane region" description="Helical" evidence="2">
    <location>
        <begin position="207"/>
        <end position="229"/>
    </location>
</feature>
<dbReference type="EMBL" id="JBHSSO010000065">
    <property type="protein sequence ID" value="MFC6290232.1"/>
    <property type="molecule type" value="Genomic_DNA"/>
</dbReference>
<proteinExistence type="predicted"/>
<organism evidence="3 4">
    <name type="scientific">Levilactobacillus angrenensis</name>
    <dbReference type="NCBI Taxonomy" id="2486020"/>
    <lineage>
        <taxon>Bacteria</taxon>
        <taxon>Bacillati</taxon>
        <taxon>Bacillota</taxon>
        <taxon>Bacilli</taxon>
        <taxon>Lactobacillales</taxon>
        <taxon>Lactobacillaceae</taxon>
        <taxon>Levilactobacillus</taxon>
    </lineage>
</organism>
<sequence>MSENSRMARYHANEEQEPQQQPAPPTAYQRRPALARWVAFLLLLLTITVGLRLTVFNANYTAGVVSRSSYGEKVINRLNDDLENLGISGAPITSGVAQPYLAIGVAELYGDTTTTTVDGTDLSAAVSSQAQAMGVTASSKLLRQISQEAQKRAKAAFNTTAMQQAAIQVQRAKKLNFWLMLAAVMLLVVTFFYALSVHHVFASLGPGLALGGLLSGLVGLGGYFFLPFVLTGTSQTVNNLLTAIGRSGLGVIMFAGAAEIIVGGLVLLGHRTFRREN</sequence>
<accession>A0ABW1U9L2</accession>
<comment type="caution">
    <text evidence="3">The sequence shown here is derived from an EMBL/GenBank/DDBJ whole genome shotgun (WGS) entry which is preliminary data.</text>
</comment>
<dbReference type="Proteomes" id="UP001596258">
    <property type="component" value="Unassembled WGS sequence"/>
</dbReference>
<evidence type="ECO:0000313" key="4">
    <source>
        <dbReference type="Proteomes" id="UP001596258"/>
    </source>
</evidence>
<feature type="transmembrane region" description="Helical" evidence="2">
    <location>
        <begin position="34"/>
        <end position="55"/>
    </location>
</feature>
<gene>
    <name evidence="3" type="ORF">ACFP1M_08640</name>
</gene>
<keyword evidence="2" id="KW-1133">Transmembrane helix</keyword>
<feature type="transmembrane region" description="Helical" evidence="2">
    <location>
        <begin position="249"/>
        <end position="268"/>
    </location>
</feature>
<evidence type="ECO:0008006" key="5">
    <source>
        <dbReference type="Google" id="ProtNLM"/>
    </source>
</evidence>
<dbReference type="RefSeq" id="WP_125576594.1">
    <property type="nucleotide sequence ID" value="NZ_JBHSSO010000065.1"/>
</dbReference>
<feature type="region of interest" description="Disordered" evidence="1">
    <location>
        <begin position="1"/>
        <end position="28"/>
    </location>
</feature>
<keyword evidence="2" id="KW-0812">Transmembrane</keyword>
<name>A0ABW1U9L2_9LACO</name>